<name>A0A235BWK3_UNCW3</name>
<feature type="transmembrane region" description="Helical" evidence="1">
    <location>
        <begin position="49"/>
        <end position="82"/>
    </location>
</feature>
<keyword evidence="1" id="KW-0812">Transmembrane</keyword>
<evidence type="ECO:0000313" key="2">
    <source>
        <dbReference type="EMBL" id="OYD16743.1"/>
    </source>
</evidence>
<proteinExistence type="predicted"/>
<dbReference type="InterPro" id="IPR007462">
    <property type="entry name" value="COV1-like"/>
</dbReference>
<dbReference type="PANTHER" id="PTHR31876:SF26">
    <property type="entry name" value="PROTEIN LIKE COV 2"/>
    <property type="match status" value="1"/>
</dbReference>
<dbReference type="Proteomes" id="UP000215559">
    <property type="component" value="Unassembled WGS sequence"/>
</dbReference>
<comment type="caution">
    <text evidence="2">The sequence shown here is derived from an EMBL/GenBank/DDBJ whole genome shotgun (WGS) entry which is preliminary data.</text>
</comment>
<evidence type="ECO:0000256" key="1">
    <source>
        <dbReference type="SAM" id="Phobius"/>
    </source>
</evidence>
<dbReference type="EMBL" id="NOZP01000038">
    <property type="protein sequence ID" value="OYD16743.1"/>
    <property type="molecule type" value="Genomic_DNA"/>
</dbReference>
<protein>
    <recommendedName>
        <fullName evidence="4">DUF502 domain-containing protein</fullName>
    </recommendedName>
</protein>
<feature type="transmembrane region" description="Helical" evidence="1">
    <location>
        <begin position="7"/>
        <end position="29"/>
    </location>
</feature>
<accession>A0A235BWK3</accession>
<sequence length="211" mass="23612">MGQLRKYFISGIATILPIGLTVFVLWFLISKLGNVFRPLLTKHVWLSHLPAWLTTLAGFIMVIIVILAIGALASGILGRWFLGWFDKLMRRVPVIKSVYGSARQLTEAVFVKRSSLRKTVIAEYPRRGILAVGFLTSDELFELKDGRQAMFVFFPTTPNPTSGWLALIPEDNITETGISIEEGLKLVVSGGVVKPEKFDHWVKACRILPDE</sequence>
<evidence type="ECO:0008006" key="4">
    <source>
        <dbReference type="Google" id="ProtNLM"/>
    </source>
</evidence>
<keyword evidence="1" id="KW-0472">Membrane</keyword>
<dbReference type="PANTHER" id="PTHR31876">
    <property type="entry name" value="COV-LIKE PROTEIN 1"/>
    <property type="match status" value="1"/>
</dbReference>
<evidence type="ECO:0000313" key="3">
    <source>
        <dbReference type="Proteomes" id="UP000215559"/>
    </source>
</evidence>
<keyword evidence="1" id="KW-1133">Transmembrane helix</keyword>
<reference evidence="2 3" key="1">
    <citation type="submission" date="2017-07" db="EMBL/GenBank/DDBJ databases">
        <title>Recovery of genomes from metagenomes via a dereplication, aggregation, and scoring strategy.</title>
        <authorList>
            <person name="Sieber C.M."/>
            <person name="Probst A.J."/>
            <person name="Sharrar A."/>
            <person name="Thomas B.C."/>
            <person name="Hess M."/>
            <person name="Tringe S.G."/>
            <person name="Banfield J.F."/>
        </authorList>
    </citation>
    <scope>NUCLEOTIDE SEQUENCE [LARGE SCALE GENOMIC DNA]</scope>
    <source>
        <strain evidence="2">JGI_Cruoil_03_51_56</strain>
    </source>
</reference>
<dbReference type="AlphaFoldDB" id="A0A235BWK3"/>
<gene>
    <name evidence="2" type="ORF">CH330_01940</name>
</gene>
<dbReference type="Pfam" id="PF04367">
    <property type="entry name" value="DUF502"/>
    <property type="match status" value="1"/>
</dbReference>
<organism evidence="2 3">
    <name type="scientific">candidate division WOR-3 bacterium JGI_Cruoil_03_51_56</name>
    <dbReference type="NCBI Taxonomy" id="1973747"/>
    <lineage>
        <taxon>Bacteria</taxon>
        <taxon>Bacteria division WOR-3</taxon>
    </lineage>
</organism>